<dbReference type="EMBL" id="VSSQ01061328">
    <property type="protein sequence ID" value="MPN14686.1"/>
    <property type="molecule type" value="Genomic_DNA"/>
</dbReference>
<dbReference type="InterPro" id="IPR025657">
    <property type="entry name" value="RadC_JAB"/>
</dbReference>
<dbReference type="PANTHER" id="PTHR30471">
    <property type="entry name" value="DNA REPAIR PROTEIN RADC"/>
    <property type="match status" value="1"/>
</dbReference>
<evidence type="ECO:0000256" key="4">
    <source>
        <dbReference type="ARBA" id="ARBA00022833"/>
    </source>
</evidence>
<protein>
    <recommendedName>
        <fullName evidence="6">MPN domain-containing protein</fullName>
    </recommendedName>
</protein>
<name>A0A645FM00_9ZZZZ</name>
<dbReference type="PROSITE" id="PS50249">
    <property type="entry name" value="MPN"/>
    <property type="match status" value="1"/>
</dbReference>
<keyword evidence="1" id="KW-0645">Protease</keyword>
<dbReference type="InterPro" id="IPR046778">
    <property type="entry name" value="UPF0758_N"/>
</dbReference>
<dbReference type="GO" id="GO:0006508">
    <property type="term" value="P:proteolysis"/>
    <property type="evidence" value="ECO:0007669"/>
    <property type="project" value="UniProtKB-KW"/>
</dbReference>
<dbReference type="PANTHER" id="PTHR30471:SF3">
    <property type="entry name" value="UPF0758 PROTEIN YEES-RELATED"/>
    <property type="match status" value="1"/>
</dbReference>
<dbReference type="Pfam" id="PF20582">
    <property type="entry name" value="UPF0758_N"/>
    <property type="match status" value="1"/>
</dbReference>
<dbReference type="GO" id="GO:0046872">
    <property type="term" value="F:metal ion binding"/>
    <property type="evidence" value="ECO:0007669"/>
    <property type="project" value="UniProtKB-KW"/>
</dbReference>
<evidence type="ECO:0000256" key="2">
    <source>
        <dbReference type="ARBA" id="ARBA00022723"/>
    </source>
</evidence>
<dbReference type="PROSITE" id="PS01302">
    <property type="entry name" value="UPF0758"/>
    <property type="match status" value="1"/>
</dbReference>
<accession>A0A645FM00</accession>
<evidence type="ECO:0000259" key="6">
    <source>
        <dbReference type="PROSITE" id="PS50249"/>
    </source>
</evidence>
<dbReference type="InterPro" id="IPR037518">
    <property type="entry name" value="MPN"/>
</dbReference>
<reference evidence="7" key="1">
    <citation type="submission" date="2019-08" db="EMBL/GenBank/DDBJ databases">
        <authorList>
            <person name="Kucharzyk K."/>
            <person name="Murdoch R.W."/>
            <person name="Higgins S."/>
            <person name="Loffler F."/>
        </authorList>
    </citation>
    <scope>NUCLEOTIDE SEQUENCE</scope>
</reference>
<dbReference type="SUPFAM" id="SSF102712">
    <property type="entry name" value="JAB1/MPN domain"/>
    <property type="match status" value="1"/>
</dbReference>
<dbReference type="Gene3D" id="3.40.140.10">
    <property type="entry name" value="Cytidine Deaminase, domain 2"/>
    <property type="match status" value="1"/>
</dbReference>
<evidence type="ECO:0000256" key="1">
    <source>
        <dbReference type="ARBA" id="ARBA00022670"/>
    </source>
</evidence>
<evidence type="ECO:0000256" key="5">
    <source>
        <dbReference type="ARBA" id="ARBA00023049"/>
    </source>
</evidence>
<dbReference type="InterPro" id="IPR001405">
    <property type="entry name" value="UPF0758"/>
</dbReference>
<dbReference type="AlphaFoldDB" id="A0A645FM00"/>
<sequence length="233" mass="25337">MNDDKPLMLKELPLDERPREKMIAKGAAALSNAELLAILLRTGTKSDSVLRLAERLLKKHEELGLSGLAVLTPQEMSKVKGIGIAKAVSIVAAVEIGKRLASLIPGERPAIRSPLDAANYMMAKLRYEVKEHFIVILLSTKNHIIATPTISVGTLNASLVHPRELFKEAINYSAASVILVHNHPSGDPTPSKEDIELTQKLVKAGKLLDISVLDHVIIGDNKYVSLKEKGIIV</sequence>
<keyword evidence="4" id="KW-0862">Zinc</keyword>
<keyword evidence="3" id="KW-0378">Hydrolase</keyword>
<dbReference type="CDD" id="cd08071">
    <property type="entry name" value="MPN_DUF2466"/>
    <property type="match status" value="1"/>
</dbReference>
<keyword evidence="5" id="KW-0482">Metalloprotease</keyword>
<dbReference type="NCBIfam" id="TIGR00608">
    <property type="entry name" value="radc"/>
    <property type="match status" value="1"/>
</dbReference>
<organism evidence="7">
    <name type="scientific">bioreactor metagenome</name>
    <dbReference type="NCBI Taxonomy" id="1076179"/>
    <lineage>
        <taxon>unclassified sequences</taxon>
        <taxon>metagenomes</taxon>
        <taxon>ecological metagenomes</taxon>
    </lineage>
</organism>
<proteinExistence type="predicted"/>
<dbReference type="Pfam" id="PF04002">
    <property type="entry name" value="RadC"/>
    <property type="match status" value="1"/>
</dbReference>
<evidence type="ECO:0000256" key="3">
    <source>
        <dbReference type="ARBA" id="ARBA00022801"/>
    </source>
</evidence>
<dbReference type="InterPro" id="IPR020891">
    <property type="entry name" value="UPF0758_CS"/>
</dbReference>
<comment type="caution">
    <text evidence="7">The sequence shown here is derived from an EMBL/GenBank/DDBJ whole genome shotgun (WGS) entry which is preliminary data.</text>
</comment>
<dbReference type="GO" id="GO:0008237">
    <property type="term" value="F:metallopeptidase activity"/>
    <property type="evidence" value="ECO:0007669"/>
    <property type="project" value="UniProtKB-KW"/>
</dbReference>
<evidence type="ECO:0000313" key="7">
    <source>
        <dbReference type="EMBL" id="MPN14686.1"/>
    </source>
</evidence>
<dbReference type="NCBIfam" id="NF000642">
    <property type="entry name" value="PRK00024.1"/>
    <property type="match status" value="1"/>
</dbReference>
<feature type="domain" description="MPN" evidence="6">
    <location>
        <begin position="110"/>
        <end position="232"/>
    </location>
</feature>
<gene>
    <name evidence="7" type="ORF">SDC9_162013</name>
</gene>
<keyword evidence="2" id="KW-0479">Metal-binding</keyword>